<evidence type="ECO:0000313" key="3">
    <source>
        <dbReference type="Proteomes" id="UP000551501"/>
    </source>
</evidence>
<accession>A0A840EU95</accession>
<sequence length="74" mass="7629">MTPAVLPVALLAALLISAVAGPRLIRVASPALARYPRLATLLLIGGVAVWLVAFASTGPLFAWMTTGRSSVACR</sequence>
<name>A0A840EU95_9ACTN</name>
<protein>
    <submittedName>
        <fullName evidence="2">Uncharacterized protein</fullName>
    </submittedName>
</protein>
<proteinExistence type="predicted"/>
<organism evidence="2 3">
    <name type="scientific">Gordonia humi</name>
    <dbReference type="NCBI Taxonomy" id="686429"/>
    <lineage>
        <taxon>Bacteria</taxon>
        <taxon>Bacillati</taxon>
        <taxon>Actinomycetota</taxon>
        <taxon>Actinomycetes</taxon>
        <taxon>Mycobacteriales</taxon>
        <taxon>Gordoniaceae</taxon>
        <taxon>Gordonia</taxon>
    </lineage>
</organism>
<dbReference type="EMBL" id="JACIFP010000001">
    <property type="protein sequence ID" value="MBB4133938.1"/>
    <property type="molecule type" value="Genomic_DNA"/>
</dbReference>
<keyword evidence="3" id="KW-1185">Reference proteome</keyword>
<evidence type="ECO:0000313" key="2">
    <source>
        <dbReference type="EMBL" id="MBB4133938.1"/>
    </source>
</evidence>
<evidence type="ECO:0000256" key="1">
    <source>
        <dbReference type="SAM" id="Phobius"/>
    </source>
</evidence>
<dbReference type="Proteomes" id="UP000551501">
    <property type="component" value="Unassembled WGS sequence"/>
</dbReference>
<keyword evidence="1" id="KW-1133">Transmembrane helix</keyword>
<dbReference type="RefSeq" id="WP_345300963.1">
    <property type="nucleotide sequence ID" value="NZ_BAABHL010000112.1"/>
</dbReference>
<keyword evidence="1" id="KW-0812">Transmembrane</keyword>
<feature type="transmembrane region" description="Helical" evidence="1">
    <location>
        <begin position="43"/>
        <end position="64"/>
    </location>
</feature>
<dbReference type="AlphaFoldDB" id="A0A840EU95"/>
<keyword evidence="1" id="KW-0472">Membrane</keyword>
<gene>
    <name evidence="2" type="ORF">BKA16_000490</name>
</gene>
<comment type="caution">
    <text evidence="2">The sequence shown here is derived from an EMBL/GenBank/DDBJ whole genome shotgun (WGS) entry which is preliminary data.</text>
</comment>
<reference evidence="2 3" key="1">
    <citation type="submission" date="2020-08" db="EMBL/GenBank/DDBJ databases">
        <title>Sequencing the genomes of 1000 actinobacteria strains.</title>
        <authorList>
            <person name="Klenk H.-P."/>
        </authorList>
    </citation>
    <scope>NUCLEOTIDE SEQUENCE [LARGE SCALE GENOMIC DNA]</scope>
    <source>
        <strain evidence="2 3">DSM 45298</strain>
    </source>
</reference>